<evidence type="ECO:0000313" key="2">
    <source>
        <dbReference type="EMBL" id="KAF5820762.1"/>
    </source>
</evidence>
<dbReference type="PANTHER" id="PTHR36615:SF7">
    <property type="entry name" value="PROTEIN, PUTATIVE-RELATED"/>
    <property type="match status" value="1"/>
</dbReference>
<organism evidence="2 3">
    <name type="scientific">Helianthus annuus</name>
    <name type="common">Common sunflower</name>
    <dbReference type="NCBI Taxonomy" id="4232"/>
    <lineage>
        <taxon>Eukaryota</taxon>
        <taxon>Viridiplantae</taxon>
        <taxon>Streptophyta</taxon>
        <taxon>Embryophyta</taxon>
        <taxon>Tracheophyta</taxon>
        <taxon>Spermatophyta</taxon>
        <taxon>Magnoliopsida</taxon>
        <taxon>eudicotyledons</taxon>
        <taxon>Gunneridae</taxon>
        <taxon>Pentapetalae</taxon>
        <taxon>asterids</taxon>
        <taxon>campanulids</taxon>
        <taxon>Asterales</taxon>
        <taxon>Asteraceae</taxon>
        <taxon>Asteroideae</taxon>
        <taxon>Heliantheae alliance</taxon>
        <taxon>Heliantheae</taxon>
        <taxon>Helianthus</taxon>
    </lineage>
</organism>
<reference evidence="2" key="2">
    <citation type="submission" date="2020-06" db="EMBL/GenBank/DDBJ databases">
        <title>Helianthus annuus Genome sequencing and assembly Release 2.</title>
        <authorList>
            <person name="Gouzy J."/>
            <person name="Langlade N."/>
            <person name="Munos S."/>
        </authorList>
    </citation>
    <scope>NUCLEOTIDE SEQUENCE</scope>
    <source>
        <tissue evidence="2">Leaves</tissue>
    </source>
</reference>
<comment type="caution">
    <text evidence="2">The sequence shown here is derived from an EMBL/GenBank/DDBJ whole genome shotgun (WGS) entry which is preliminary data.</text>
</comment>
<dbReference type="Gramene" id="mRNA:HanXRQr2_Chr01g0005841">
    <property type="protein sequence ID" value="CDS:HanXRQr2_Chr01g0005841.1"/>
    <property type="gene ID" value="HanXRQr2_Chr01g0005841"/>
</dbReference>
<feature type="transmembrane region" description="Helical" evidence="1">
    <location>
        <begin position="27"/>
        <end position="45"/>
    </location>
</feature>
<dbReference type="EMBL" id="MNCJ02000316">
    <property type="protein sequence ID" value="KAF5820762.1"/>
    <property type="molecule type" value="Genomic_DNA"/>
</dbReference>
<evidence type="ECO:0000313" key="3">
    <source>
        <dbReference type="Proteomes" id="UP000215914"/>
    </source>
</evidence>
<accession>A0A9K3P136</accession>
<dbReference type="PANTHER" id="PTHR36615">
    <property type="entry name" value="PROTEIN, PUTATIVE-RELATED"/>
    <property type="match status" value="1"/>
</dbReference>
<reference evidence="2" key="1">
    <citation type="journal article" date="2017" name="Nature">
        <title>The sunflower genome provides insights into oil metabolism, flowering and Asterid evolution.</title>
        <authorList>
            <person name="Badouin H."/>
            <person name="Gouzy J."/>
            <person name="Grassa C.J."/>
            <person name="Murat F."/>
            <person name="Staton S.E."/>
            <person name="Cottret L."/>
            <person name="Lelandais-Briere C."/>
            <person name="Owens G.L."/>
            <person name="Carrere S."/>
            <person name="Mayjonade B."/>
            <person name="Legrand L."/>
            <person name="Gill N."/>
            <person name="Kane N.C."/>
            <person name="Bowers J.E."/>
            <person name="Hubner S."/>
            <person name="Bellec A."/>
            <person name="Berard A."/>
            <person name="Berges H."/>
            <person name="Blanchet N."/>
            <person name="Boniface M.C."/>
            <person name="Brunel D."/>
            <person name="Catrice O."/>
            <person name="Chaidir N."/>
            <person name="Claudel C."/>
            <person name="Donnadieu C."/>
            <person name="Faraut T."/>
            <person name="Fievet G."/>
            <person name="Helmstetter N."/>
            <person name="King M."/>
            <person name="Knapp S.J."/>
            <person name="Lai Z."/>
            <person name="Le Paslier M.C."/>
            <person name="Lippi Y."/>
            <person name="Lorenzon L."/>
            <person name="Mandel J.R."/>
            <person name="Marage G."/>
            <person name="Marchand G."/>
            <person name="Marquand E."/>
            <person name="Bret-Mestries E."/>
            <person name="Morien E."/>
            <person name="Nambeesan S."/>
            <person name="Nguyen T."/>
            <person name="Pegot-Espagnet P."/>
            <person name="Pouilly N."/>
            <person name="Raftis F."/>
            <person name="Sallet E."/>
            <person name="Schiex T."/>
            <person name="Thomas J."/>
            <person name="Vandecasteele C."/>
            <person name="Vares D."/>
            <person name="Vear F."/>
            <person name="Vautrin S."/>
            <person name="Crespi M."/>
            <person name="Mangin B."/>
            <person name="Burke J.M."/>
            <person name="Salse J."/>
            <person name="Munos S."/>
            <person name="Vincourt P."/>
            <person name="Rieseberg L.H."/>
            <person name="Langlade N.B."/>
        </authorList>
    </citation>
    <scope>NUCLEOTIDE SEQUENCE</scope>
    <source>
        <tissue evidence="2">Leaves</tissue>
    </source>
</reference>
<keyword evidence="1" id="KW-0812">Transmembrane</keyword>
<dbReference type="AlphaFoldDB" id="A0A9K3P136"/>
<gene>
    <name evidence="2" type="ORF">HanXRQr2_Chr01g0005841</name>
</gene>
<proteinExistence type="predicted"/>
<name>A0A9K3P136_HELAN</name>
<keyword evidence="1" id="KW-0472">Membrane</keyword>
<evidence type="ECO:0000256" key="1">
    <source>
        <dbReference type="SAM" id="Phobius"/>
    </source>
</evidence>
<keyword evidence="3" id="KW-1185">Reference proteome</keyword>
<sequence length="49" mass="5304">MGGIRRSTAAMNRSTVRCRPIPVRGQVKVAIVLGLAHSLASFFSFNSRS</sequence>
<protein>
    <submittedName>
        <fullName evidence="2">Uncharacterized protein</fullName>
    </submittedName>
</protein>
<dbReference type="Proteomes" id="UP000215914">
    <property type="component" value="Unassembled WGS sequence"/>
</dbReference>
<keyword evidence="1" id="KW-1133">Transmembrane helix</keyword>